<organism evidence="2 3">
    <name type="scientific">Nelumbo nucifera</name>
    <name type="common">Sacred lotus</name>
    <dbReference type="NCBI Taxonomy" id="4432"/>
    <lineage>
        <taxon>Eukaryota</taxon>
        <taxon>Viridiplantae</taxon>
        <taxon>Streptophyta</taxon>
        <taxon>Embryophyta</taxon>
        <taxon>Tracheophyta</taxon>
        <taxon>Spermatophyta</taxon>
        <taxon>Magnoliopsida</taxon>
        <taxon>Proteales</taxon>
        <taxon>Nelumbonaceae</taxon>
        <taxon>Nelumbo</taxon>
    </lineage>
</organism>
<proteinExistence type="predicted"/>
<gene>
    <name evidence="2" type="ORF">HUJ06_018431</name>
</gene>
<sequence>MDSGALNCTKYFAFSFDASSRKIGTAFGRKMEMVNLHGEMANDLRPIYREVKEKRVTGKIVSTTGEEEEEDERRRGIYQKKK</sequence>
<protein>
    <submittedName>
        <fullName evidence="2">Uncharacterized protein</fullName>
    </submittedName>
</protein>
<comment type="caution">
    <text evidence="2">The sequence shown here is derived from an EMBL/GenBank/DDBJ whole genome shotgun (WGS) entry which is preliminary data.</text>
</comment>
<evidence type="ECO:0000256" key="1">
    <source>
        <dbReference type="SAM" id="MobiDB-lite"/>
    </source>
</evidence>
<feature type="region of interest" description="Disordered" evidence="1">
    <location>
        <begin position="62"/>
        <end position="82"/>
    </location>
</feature>
<reference evidence="2 3" key="1">
    <citation type="journal article" date="2020" name="Mol. Biol. Evol.">
        <title>Distinct Expression and Methylation Patterns for Genes with Different Fates following a Single Whole-Genome Duplication in Flowering Plants.</title>
        <authorList>
            <person name="Shi T."/>
            <person name="Rahmani R.S."/>
            <person name="Gugger P.F."/>
            <person name="Wang M."/>
            <person name="Li H."/>
            <person name="Zhang Y."/>
            <person name="Li Z."/>
            <person name="Wang Q."/>
            <person name="Van de Peer Y."/>
            <person name="Marchal K."/>
            <person name="Chen J."/>
        </authorList>
    </citation>
    <scope>NUCLEOTIDE SEQUENCE [LARGE SCALE GENOMIC DNA]</scope>
    <source>
        <tissue evidence="2">Leaf</tissue>
    </source>
</reference>
<evidence type="ECO:0000313" key="2">
    <source>
        <dbReference type="EMBL" id="DAD48494.1"/>
    </source>
</evidence>
<dbReference type="Proteomes" id="UP000607653">
    <property type="component" value="Unassembled WGS sequence"/>
</dbReference>
<accession>A0A822ZRB5</accession>
<name>A0A822ZRB5_NELNU</name>
<dbReference type="EMBL" id="DUZY01000008">
    <property type="protein sequence ID" value="DAD48494.1"/>
    <property type="molecule type" value="Genomic_DNA"/>
</dbReference>
<dbReference type="AlphaFoldDB" id="A0A822ZRB5"/>
<keyword evidence="3" id="KW-1185">Reference proteome</keyword>
<evidence type="ECO:0000313" key="3">
    <source>
        <dbReference type="Proteomes" id="UP000607653"/>
    </source>
</evidence>